<gene>
    <name evidence="2" type="ORF">S01H1_14070</name>
</gene>
<organism evidence="2">
    <name type="scientific">marine sediment metagenome</name>
    <dbReference type="NCBI Taxonomy" id="412755"/>
    <lineage>
        <taxon>unclassified sequences</taxon>
        <taxon>metagenomes</taxon>
        <taxon>ecological metagenomes</taxon>
    </lineage>
</organism>
<evidence type="ECO:0000313" key="2">
    <source>
        <dbReference type="EMBL" id="GAF81154.1"/>
    </source>
</evidence>
<comment type="caution">
    <text evidence="2">The sequence shown here is derived from an EMBL/GenBank/DDBJ whole genome shotgun (WGS) entry which is preliminary data.</text>
</comment>
<protein>
    <submittedName>
        <fullName evidence="2">Uncharacterized protein</fullName>
    </submittedName>
</protein>
<accession>X0SJH0</accession>
<evidence type="ECO:0000256" key="1">
    <source>
        <dbReference type="SAM" id="MobiDB-lite"/>
    </source>
</evidence>
<sequence>MAQITIYIPDELKRELRQFKHLNLSRAAVGGLRRALTLAKKEASDDARSTEEEERRDMENPVSG</sequence>
<feature type="region of interest" description="Disordered" evidence="1">
    <location>
        <begin position="39"/>
        <end position="64"/>
    </location>
</feature>
<dbReference type="AlphaFoldDB" id="X0SJH0"/>
<name>X0SJH0_9ZZZZ</name>
<dbReference type="EMBL" id="BARS01007299">
    <property type="protein sequence ID" value="GAF81154.1"/>
    <property type="molecule type" value="Genomic_DNA"/>
</dbReference>
<reference evidence="2" key="1">
    <citation type="journal article" date="2014" name="Front. Microbiol.">
        <title>High frequency of phylogenetically diverse reductive dehalogenase-homologous genes in deep subseafloor sedimentary metagenomes.</title>
        <authorList>
            <person name="Kawai M."/>
            <person name="Futagami T."/>
            <person name="Toyoda A."/>
            <person name="Takaki Y."/>
            <person name="Nishi S."/>
            <person name="Hori S."/>
            <person name="Arai W."/>
            <person name="Tsubouchi T."/>
            <person name="Morono Y."/>
            <person name="Uchiyama I."/>
            <person name="Ito T."/>
            <person name="Fujiyama A."/>
            <person name="Inagaki F."/>
            <person name="Takami H."/>
        </authorList>
    </citation>
    <scope>NUCLEOTIDE SEQUENCE</scope>
    <source>
        <strain evidence="2">Expedition CK06-06</strain>
    </source>
</reference>
<proteinExistence type="predicted"/>